<organism evidence="1 2">
    <name type="scientific">Linum tenue</name>
    <dbReference type="NCBI Taxonomy" id="586396"/>
    <lineage>
        <taxon>Eukaryota</taxon>
        <taxon>Viridiplantae</taxon>
        <taxon>Streptophyta</taxon>
        <taxon>Embryophyta</taxon>
        <taxon>Tracheophyta</taxon>
        <taxon>Spermatophyta</taxon>
        <taxon>Magnoliopsida</taxon>
        <taxon>eudicotyledons</taxon>
        <taxon>Gunneridae</taxon>
        <taxon>Pentapetalae</taxon>
        <taxon>rosids</taxon>
        <taxon>fabids</taxon>
        <taxon>Malpighiales</taxon>
        <taxon>Linaceae</taxon>
        <taxon>Linum</taxon>
    </lineage>
</organism>
<reference evidence="1" key="1">
    <citation type="submission" date="2022-08" db="EMBL/GenBank/DDBJ databases">
        <authorList>
            <person name="Gutierrez-Valencia J."/>
        </authorList>
    </citation>
    <scope>NUCLEOTIDE SEQUENCE</scope>
</reference>
<dbReference type="AlphaFoldDB" id="A0AAV0LBS9"/>
<proteinExistence type="predicted"/>
<feature type="non-terminal residue" evidence="1">
    <location>
        <position position="1"/>
    </location>
</feature>
<keyword evidence="2" id="KW-1185">Reference proteome</keyword>
<name>A0AAV0LBS9_9ROSI</name>
<dbReference type="Proteomes" id="UP001154282">
    <property type="component" value="Unassembled WGS sequence"/>
</dbReference>
<evidence type="ECO:0000313" key="2">
    <source>
        <dbReference type="Proteomes" id="UP001154282"/>
    </source>
</evidence>
<sequence>GLGLRRSGWRTSELPPWLGDRRRRVVLGRETGRRRRKRKGMEERLGVGRCVREVLLVNFRRTTRTKMEIAEACTSSFEMVSTFDSK</sequence>
<protein>
    <submittedName>
        <fullName evidence="1">Uncharacterized protein</fullName>
    </submittedName>
</protein>
<gene>
    <name evidence="1" type="ORF">LITE_LOCUS22897</name>
</gene>
<accession>A0AAV0LBS9</accession>
<comment type="caution">
    <text evidence="1">The sequence shown here is derived from an EMBL/GenBank/DDBJ whole genome shotgun (WGS) entry which is preliminary data.</text>
</comment>
<dbReference type="EMBL" id="CAMGYJ010000006">
    <property type="protein sequence ID" value="CAI0431070.1"/>
    <property type="molecule type" value="Genomic_DNA"/>
</dbReference>
<evidence type="ECO:0000313" key="1">
    <source>
        <dbReference type="EMBL" id="CAI0431070.1"/>
    </source>
</evidence>
<feature type="non-terminal residue" evidence="1">
    <location>
        <position position="86"/>
    </location>
</feature>